<sequence length="420" mass="45029">MTRAPRSSARNGSGDAAGPSRRQLLIGGAVAGWGAALALGLDNAARPPSSSDTSSAPPAQDITGLRGSAVVPCHGEHQAGVTVAPQARSTFTSLDLRDEVDADALRRLLRILSSDIERLTSGRAALADMEPELALTPSRLTVTLGFGPRLVQRAGAPVPGWLAPLPAFGVDRLLPQWSDGDLLLEVASDDPVTVTHATRMLLKNARAFATIRWQQHGFRHAYGARPDGATMRNLFGQVDGTVNPAPSTADFDDLVWIREGWLTGGTSLVIRRIAMDLERWDLLGRDGREQAVGRRLADGAPLTGDGEHDEPDFAARDGIGFPVIPMEAHIRRARSADTGQRFYRRAYNYDDPPGPGETSRSGLIFTAFQADPLAQFAPVQRRLDELDLLNEWTTPIGSAVFAIPPGFTADGFVGQTLLGR</sequence>
<keyword evidence="2 12" id="KW-0575">Peroxidase</keyword>
<evidence type="ECO:0000313" key="13">
    <source>
        <dbReference type="Proteomes" id="UP000275356"/>
    </source>
</evidence>
<keyword evidence="7" id="KW-0408">Iron</keyword>
<dbReference type="SUPFAM" id="SSF54909">
    <property type="entry name" value="Dimeric alpha+beta barrel"/>
    <property type="match status" value="1"/>
</dbReference>
<keyword evidence="4" id="KW-0479">Metal-binding</keyword>
<keyword evidence="3" id="KW-0349">Heme</keyword>
<dbReference type="InterPro" id="IPR011008">
    <property type="entry name" value="Dimeric_a/b-barrel"/>
</dbReference>
<evidence type="ECO:0000256" key="4">
    <source>
        <dbReference type="ARBA" id="ARBA00022723"/>
    </source>
</evidence>
<keyword evidence="6" id="KW-0560">Oxidoreductase</keyword>
<accession>A0A3N2D988</accession>
<comment type="caution">
    <text evidence="12">The sequence shown here is derived from an EMBL/GenBank/DDBJ whole genome shotgun (WGS) entry which is preliminary data.</text>
</comment>
<dbReference type="InterPro" id="IPR048327">
    <property type="entry name" value="Dyp_perox_N"/>
</dbReference>
<feature type="domain" description="Dyp-type peroxidase N-terminal" evidence="10">
    <location>
        <begin position="78"/>
        <end position="219"/>
    </location>
</feature>
<name>A0A3N2D988_9MICO</name>
<keyword evidence="5" id="KW-0732">Signal</keyword>
<dbReference type="GO" id="GO:0004601">
    <property type="term" value="F:peroxidase activity"/>
    <property type="evidence" value="ECO:0007669"/>
    <property type="project" value="UniProtKB-KW"/>
</dbReference>
<evidence type="ECO:0000256" key="5">
    <source>
        <dbReference type="ARBA" id="ARBA00022729"/>
    </source>
</evidence>
<dbReference type="PROSITE" id="PS51318">
    <property type="entry name" value="TAT"/>
    <property type="match status" value="1"/>
</dbReference>
<dbReference type="PROSITE" id="PS51404">
    <property type="entry name" value="DYP_PEROXIDASE"/>
    <property type="match status" value="1"/>
</dbReference>
<organism evidence="12 13">
    <name type="scientific">Salana multivorans</name>
    <dbReference type="NCBI Taxonomy" id="120377"/>
    <lineage>
        <taxon>Bacteria</taxon>
        <taxon>Bacillati</taxon>
        <taxon>Actinomycetota</taxon>
        <taxon>Actinomycetes</taxon>
        <taxon>Micrococcales</taxon>
        <taxon>Beutenbergiaceae</taxon>
        <taxon>Salana</taxon>
    </lineage>
</organism>
<reference evidence="12 13" key="1">
    <citation type="submission" date="2018-11" db="EMBL/GenBank/DDBJ databases">
        <title>Sequencing the genomes of 1000 actinobacteria strains.</title>
        <authorList>
            <person name="Klenk H.-P."/>
        </authorList>
    </citation>
    <scope>NUCLEOTIDE SEQUENCE [LARGE SCALE GENOMIC DNA]</scope>
    <source>
        <strain evidence="12 13">DSM 13521</strain>
    </source>
</reference>
<evidence type="ECO:0000259" key="11">
    <source>
        <dbReference type="Pfam" id="PF20628"/>
    </source>
</evidence>
<dbReference type="InterPro" id="IPR006314">
    <property type="entry name" value="Dyp_peroxidase"/>
</dbReference>
<keyword evidence="13" id="KW-1185">Reference proteome</keyword>
<dbReference type="Proteomes" id="UP000275356">
    <property type="component" value="Unassembled WGS sequence"/>
</dbReference>
<feature type="region of interest" description="Disordered" evidence="9">
    <location>
        <begin position="1"/>
        <end position="20"/>
    </location>
</feature>
<evidence type="ECO:0000256" key="2">
    <source>
        <dbReference type="ARBA" id="ARBA00022559"/>
    </source>
</evidence>
<dbReference type="Pfam" id="PF20628">
    <property type="entry name" value="Dyp_perox_C"/>
    <property type="match status" value="1"/>
</dbReference>
<dbReference type="NCBIfam" id="TIGR01413">
    <property type="entry name" value="Dyp_perox_fam"/>
    <property type="match status" value="1"/>
</dbReference>
<dbReference type="GO" id="GO:0046872">
    <property type="term" value="F:metal ion binding"/>
    <property type="evidence" value="ECO:0007669"/>
    <property type="project" value="UniProtKB-KW"/>
</dbReference>
<dbReference type="RefSeq" id="WP_123738525.1">
    <property type="nucleotide sequence ID" value="NZ_RKHQ01000001.1"/>
</dbReference>
<evidence type="ECO:0000256" key="6">
    <source>
        <dbReference type="ARBA" id="ARBA00023002"/>
    </source>
</evidence>
<evidence type="ECO:0000256" key="7">
    <source>
        <dbReference type="ARBA" id="ARBA00023004"/>
    </source>
</evidence>
<gene>
    <name evidence="12" type="ORF">EDD28_0916</name>
</gene>
<evidence type="ECO:0000259" key="10">
    <source>
        <dbReference type="Pfam" id="PF04261"/>
    </source>
</evidence>
<feature type="region of interest" description="Disordered" evidence="9">
    <location>
        <begin position="44"/>
        <end position="64"/>
    </location>
</feature>
<protein>
    <submittedName>
        <fullName evidence="12">Dye decolorizing peroxidase</fullName>
    </submittedName>
</protein>
<evidence type="ECO:0000256" key="1">
    <source>
        <dbReference type="ARBA" id="ARBA00001970"/>
    </source>
</evidence>
<evidence type="ECO:0000256" key="9">
    <source>
        <dbReference type="SAM" id="MobiDB-lite"/>
    </source>
</evidence>
<evidence type="ECO:0000313" key="12">
    <source>
        <dbReference type="EMBL" id="ROR96333.1"/>
    </source>
</evidence>
<dbReference type="InterPro" id="IPR048328">
    <property type="entry name" value="Dyp_perox_C"/>
</dbReference>
<feature type="compositionally biased region" description="Low complexity" evidence="9">
    <location>
        <begin position="44"/>
        <end position="59"/>
    </location>
</feature>
<dbReference type="OrthoDB" id="9781066at2"/>
<dbReference type="EMBL" id="RKHQ01000001">
    <property type="protein sequence ID" value="ROR96333.1"/>
    <property type="molecule type" value="Genomic_DNA"/>
</dbReference>
<evidence type="ECO:0000256" key="8">
    <source>
        <dbReference type="ARBA" id="ARBA00025737"/>
    </source>
</evidence>
<proteinExistence type="inferred from homology"/>
<evidence type="ECO:0000256" key="3">
    <source>
        <dbReference type="ARBA" id="ARBA00022617"/>
    </source>
</evidence>
<dbReference type="InterPro" id="IPR006311">
    <property type="entry name" value="TAT_signal"/>
</dbReference>
<dbReference type="GO" id="GO:0020037">
    <property type="term" value="F:heme binding"/>
    <property type="evidence" value="ECO:0007669"/>
    <property type="project" value="InterPro"/>
</dbReference>
<dbReference type="Pfam" id="PF04261">
    <property type="entry name" value="Dyp_perox_N"/>
    <property type="match status" value="1"/>
</dbReference>
<comment type="similarity">
    <text evidence="8">Belongs to the DyP-type peroxidase family.</text>
</comment>
<dbReference type="GO" id="GO:0005829">
    <property type="term" value="C:cytosol"/>
    <property type="evidence" value="ECO:0007669"/>
    <property type="project" value="TreeGrafter"/>
</dbReference>
<feature type="domain" description="Dyp-type peroxidase C-terminal" evidence="11">
    <location>
        <begin position="231"/>
        <end position="406"/>
    </location>
</feature>
<dbReference type="PANTHER" id="PTHR30521">
    <property type="entry name" value="DEFERROCHELATASE/PEROXIDASE"/>
    <property type="match status" value="1"/>
</dbReference>
<dbReference type="AlphaFoldDB" id="A0A3N2D988"/>
<dbReference type="PANTHER" id="PTHR30521:SF4">
    <property type="entry name" value="DEFERROCHELATASE"/>
    <property type="match status" value="1"/>
</dbReference>
<comment type="cofactor">
    <cofactor evidence="1">
        <name>heme b</name>
        <dbReference type="ChEBI" id="CHEBI:60344"/>
    </cofactor>
</comment>